<dbReference type="AlphaFoldDB" id="W9RQV5"/>
<sequence>MKIIGSTLTMDVPIKYMQDCHHEEPTPREEYLESLDEDSQMWNELQKENKEFFEAYTQSESKTTTSEEEIDQIFQKMTISKSPKGSNE</sequence>
<keyword evidence="2" id="KW-1185">Reference proteome</keyword>
<accession>W9RQV5</accession>
<reference evidence="2" key="1">
    <citation type="submission" date="2013-01" db="EMBL/GenBank/DDBJ databases">
        <title>Draft Genome Sequence of a Mulberry Tree, Morus notabilis C.K. Schneid.</title>
        <authorList>
            <person name="He N."/>
            <person name="Zhao S."/>
        </authorList>
    </citation>
    <scope>NUCLEOTIDE SEQUENCE</scope>
</reference>
<organism evidence="1 2">
    <name type="scientific">Morus notabilis</name>
    <dbReference type="NCBI Taxonomy" id="981085"/>
    <lineage>
        <taxon>Eukaryota</taxon>
        <taxon>Viridiplantae</taxon>
        <taxon>Streptophyta</taxon>
        <taxon>Embryophyta</taxon>
        <taxon>Tracheophyta</taxon>
        <taxon>Spermatophyta</taxon>
        <taxon>Magnoliopsida</taxon>
        <taxon>eudicotyledons</taxon>
        <taxon>Gunneridae</taxon>
        <taxon>Pentapetalae</taxon>
        <taxon>rosids</taxon>
        <taxon>fabids</taxon>
        <taxon>Rosales</taxon>
        <taxon>Moraceae</taxon>
        <taxon>Moreae</taxon>
        <taxon>Morus</taxon>
    </lineage>
</organism>
<evidence type="ECO:0000313" key="1">
    <source>
        <dbReference type="EMBL" id="EXB65343.1"/>
    </source>
</evidence>
<evidence type="ECO:0000313" key="2">
    <source>
        <dbReference type="Proteomes" id="UP000030645"/>
    </source>
</evidence>
<proteinExistence type="predicted"/>
<dbReference type="EMBL" id="KE344510">
    <property type="protein sequence ID" value="EXB65343.1"/>
    <property type="molecule type" value="Genomic_DNA"/>
</dbReference>
<dbReference type="Proteomes" id="UP000030645">
    <property type="component" value="Unassembled WGS sequence"/>
</dbReference>
<gene>
    <name evidence="1" type="ORF">L484_025424</name>
</gene>
<protein>
    <submittedName>
        <fullName evidence="1">Uncharacterized protein</fullName>
    </submittedName>
</protein>
<name>W9RQV5_9ROSA</name>